<sequence length="183" mass="20051">MANDLYKRVKTFEHEWLVTDSPPRIASFASQSATHERRVDNKRLLKSLAGEETSQGLNDGAWMVRACVSQTSAGGGFLKGFIYVKKAIRTRDGDPLSSKAMSYLIHQIVLPPSGPRAIPSSDNDKRRGPARIWKSLSINEEQLATSMQRLADGGGLGAVPMEIATLLYIFQFSSTLPIASATR</sequence>
<name>A0A6A6JEG2_WESOR</name>
<keyword evidence="2" id="KW-1185">Reference proteome</keyword>
<proteinExistence type="predicted"/>
<gene>
    <name evidence="1" type="ORF">EI97DRAFT_443861</name>
</gene>
<evidence type="ECO:0000313" key="2">
    <source>
        <dbReference type="Proteomes" id="UP000800097"/>
    </source>
</evidence>
<dbReference type="RefSeq" id="XP_033652216.1">
    <property type="nucleotide sequence ID" value="XM_033799860.1"/>
</dbReference>
<reference evidence="1" key="1">
    <citation type="journal article" date="2020" name="Stud. Mycol.">
        <title>101 Dothideomycetes genomes: a test case for predicting lifestyles and emergence of pathogens.</title>
        <authorList>
            <person name="Haridas S."/>
            <person name="Albert R."/>
            <person name="Binder M."/>
            <person name="Bloem J."/>
            <person name="Labutti K."/>
            <person name="Salamov A."/>
            <person name="Andreopoulos B."/>
            <person name="Baker S."/>
            <person name="Barry K."/>
            <person name="Bills G."/>
            <person name="Bluhm B."/>
            <person name="Cannon C."/>
            <person name="Castanera R."/>
            <person name="Culley D."/>
            <person name="Daum C."/>
            <person name="Ezra D."/>
            <person name="Gonzalez J."/>
            <person name="Henrissat B."/>
            <person name="Kuo A."/>
            <person name="Liang C."/>
            <person name="Lipzen A."/>
            <person name="Lutzoni F."/>
            <person name="Magnuson J."/>
            <person name="Mondo S."/>
            <person name="Nolan M."/>
            <person name="Ohm R."/>
            <person name="Pangilinan J."/>
            <person name="Park H.-J."/>
            <person name="Ramirez L."/>
            <person name="Alfaro M."/>
            <person name="Sun H."/>
            <person name="Tritt A."/>
            <person name="Yoshinaga Y."/>
            <person name="Zwiers L.-H."/>
            <person name="Turgeon B."/>
            <person name="Goodwin S."/>
            <person name="Spatafora J."/>
            <person name="Crous P."/>
            <person name="Grigoriev I."/>
        </authorList>
    </citation>
    <scope>NUCLEOTIDE SEQUENCE</scope>
    <source>
        <strain evidence="1">CBS 379.55</strain>
    </source>
</reference>
<accession>A0A6A6JEG2</accession>
<protein>
    <submittedName>
        <fullName evidence="1">Uncharacterized protein</fullName>
    </submittedName>
</protein>
<dbReference type="Proteomes" id="UP000800097">
    <property type="component" value="Unassembled WGS sequence"/>
</dbReference>
<organism evidence="1 2">
    <name type="scientific">Westerdykella ornata</name>
    <dbReference type="NCBI Taxonomy" id="318751"/>
    <lineage>
        <taxon>Eukaryota</taxon>
        <taxon>Fungi</taxon>
        <taxon>Dikarya</taxon>
        <taxon>Ascomycota</taxon>
        <taxon>Pezizomycotina</taxon>
        <taxon>Dothideomycetes</taxon>
        <taxon>Pleosporomycetidae</taxon>
        <taxon>Pleosporales</taxon>
        <taxon>Sporormiaceae</taxon>
        <taxon>Westerdykella</taxon>
    </lineage>
</organism>
<dbReference type="AlphaFoldDB" id="A0A6A6JEG2"/>
<dbReference type="GeneID" id="54553035"/>
<evidence type="ECO:0000313" key="1">
    <source>
        <dbReference type="EMBL" id="KAF2274677.1"/>
    </source>
</evidence>
<dbReference type="EMBL" id="ML986501">
    <property type="protein sequence ID" value="KAF2274677.1"/>
    <property type="molecule type" value="Genomic_DNA"/>
</dbReference>